<evidence type="ECO:0000313" key="3">
    <source>
        <dbReference type="Proteomes" id="UP000034866"/>
    </source>
</evidence>
<reference evidence="3" key="2">
    <citation type="submission" date="2015-03" db="EMBL/GenBank/DDBJ databases">
        <title>Genome sequence of Azospirillum thiophilum strain DSM 21654T.</title>
        <authorList>
            <person name="Kwak Y."/>
            <person name="Shin J.-H."/>
        </authorList>
    </citation>
    <scope>NUCLEOTIDE SEQUENCE [LARGE SCALE GENOMIC DNA]</scope>
    <source>
        <strain evidence="3">DSM 15199</strain>
    </source>
</reference>
<proteinExistence type="predicted"/>
<dbReference type="KEGG" id="ptt:VY86_01740"/>
<gene>
    <name evidence="2" type="ORF">VY86_01740</name>
</gene>
<name>A0A0F7LGH2_9GAMM</name>
<feature type="compositionally biased region" description="Basic residues" evidence="1">
    <location>
        <begin position="107"/>
        <end position="126"/>
    </location>
</feature>
<protein>
    <submittedName>
        <fullName evidence="2">Uncharacterized protein</fullName>
    </submittedName>
</protein>
<organism evidence="2 3">
    <name type="scientific">Photorhabdus thracensis</name>
    <dbReference type="NCBI Taxonomy" id="230089"/>
    <lineage>
        <taxon>Bacteria</taxon>
        <taxon>Pseudomonadati</taxon>
        <taxon>Pseudomonadota</taxon>
        <taxon>Gammaproteobacteria</taxon>
        <taxon>Enterobacterales</taxon>
        <taxon>Morganellaceae</taxon>
        <taxon>Photorhabdus</taxon>
    </lineage>
</organism>
<dbReference type="AlphaFoldDB" id="A0A0F7LGH2"/>
<accession>A0A0F7LGH2</accession>
<dbReference type="PATRIC" id="fig|230089.6.peg.398"/>
<keyword evidence="3" id="KW-1185">Reference proteome</keyword>
<evidence type="ECO:0000313" key="2">
    <source>
        <dbReference type="EMBL" id="AKH62259.1"/>
    </source>
</evidence>
<feature type="region of interest" description="Disordered" evidence="1">
    <location>
        <begin position="95"/>
        <end position="126"/>
    </location>
</feature>
<dbReference type="Proteomes" id="UP000034866">
    <property type="component" value="Chromosome"/>
</dbReference>
<sequence>MKGRLSASLRTDCLPTFGVPAVNGGRPALSRRVLCQHRCRSAPNEHNVALSEMGLHGPQRLTAHYVGAAHRRALRGHLNNGERLAAGLSFSAPEAHRAAPAAVSRGAKTHRRSRRPPWRLRGKNLP</sequence>
<dbReference type="EMBL" id="CP011104">
    <property type="protein sequence ID" value="AKH62259.1"/>
    <property type="molecule type" value="Genomic_DNA"/>
</dbReference>
<reference evidence="2 3" key="1">
    <citation type="journal article" date="2015" name="J. Biotechnol.">
        <title>Complete genome sequence of Photorhabdus temperata subsp. thracensis 39-8(T), an entomopathogenic bacterium for the improved commercial bioinsecticide.</title>
        <authorList>
            <person name="Kwak Y."/>
            <person name="Shin J.H."/>
        </authorList>
    </citation>
    <scope>NUCLEOTIDE SEQUENCE [LARGE SCALE GENOMIC DNA]</scope>
    <source>
        <strain evidence="2 3">DSM 15199</strain>
    </source>
</reference>
<evidence type="ECO:0000256" key="1">
    <source>
        <dbReference type="SAM" id="MobiDB-lite"/>
    </source>
</evidence>